<accession>A0A7J8QT07</accession>
<evidence type="ECO:0000313" key="2">
    <source>
        <dbReference type="Proteomes" id="UP000593561"/>
    </source>
</evidence>
<dbReference type="AlphaFoldDB" id="A0A7J8QT07"/>
<evidence type="ECO:0000313" key="1">
    <source>
        <dbReference type="EMBL" id="MBA0604276.1"/>
    </source>
</evidence>
<keyword evidence="2" id="KW-1185">Reference proteome</keyword>
<dbReference type="Proteomes" id="UP000593561">
    <property type="component" value="Unassembled WGS sequence"/>
</dbReference>
<protein>
    <submittedName>
        <fullName evidence="1">Uncharacterized protein</fullName>
    </submittedName>
</protein>
<gene>
    <name evidence="1" type="ORF">Godav_016948</name>
</gene>
<reference evidence="1 2" key="1">
    <citation type="journal article" date="2019" name="Genome Biol. Evol.">
        <title>Insights into the evolution of the New World diploid cottons (Gossypium, subgenus Houzingenia) based on genome sequencing.</title>
        <authorList>
            <person name="Grover C.E."/>
            <person name="Arick M.A. 2nd"/>
            <person name="Thrash A."/>
            <person name="Conover J.L."/>
            <person name="Sanders W.S."/>
            <person name="Peterson D.G."/>
            <person name="Frelichowski J.E."/>
            <person name="Scheffler J.A."/>
            <person name="Scheffler B.E."/>
            <person name="Wendel J.F."/>
        </authorList>
    </citation>
    <scope>NUCLEOTIDE SEQUENCE [LARGE SCALE GENOMIC DNA]</scope>
    <source>
        <strain evidence="1">27</strain>
        <tissue evidence="1">Leaf</tissue>
    </source>
</reference>
<sequence>MEDQRVMVIQDASKQVCSSAIKWALHTLILKPGDLLLLFGVLHQVNHPTPVVSLKGTRKLVGYRKKMGFSSKFAANHTIVDRETRKEEFENNAEILEISKLCKAQKVKFSISKLRFRIEVTSGASPAVVAMQSAQNMKATWVILDRKMKKNKKIFLEKLPCGISRMKKNNGIKLLRGPRTKFCLTYDDMIPGNPEEDDLFSIEVFPTCKTI</sequence>
<comment type="caution">
    <text evidence="1">The sequence shown here is derived from an EMBL/GenBank/DDBJ whole genome shotgun (WGS) entry which is preliminary data.</text>
</comment>
<name>A0A7J8QT07_GOSDV</name>
<proteinExistence type="predicted"/>
<dbReference type="EMBL" id="JABFAC010000001">
    <property type="protein sequence ID" value="MBA0604276.1"/>
    <property type="molecule type" value="Genomic_DNA"/>
</dbReference>
<organism evidence="1 2">
    <name type="scientific">Gossypium davidsonii</name>
    <name type="common">Davidson's cotton</name>
    <name type="synonym">Gossypium klotzschianum subsp. davidsonii</name>
    <dbReference type="NCBI Taxonomy" id="34287"/>
    <lineage>
        <taxon>Eukaryota</taxon>
        <taxon>Viridiplantae</taxon>
        <taxon>Streptophyta</taxon>
        <taxon>Embryophyta</taxon>
        <taxon>Tracheophyta</taxon>
        <taxon>Spermatophyta</taxon>
        <taxon>Magnoliopsida</taxon>
        <taxon>eudicotyledons</taxon>
        <taxon>Gunneridae</taxon>
        <taxon>Pentapetalae</taxon>
        <taxon>rosids</taxon>
        <taxon>malvids</taxon>
        <taxon>Malvales</taxon>
        <taxon>Malvaceae</taxon>
        <taxon>Malvoideae</taxon>
        <taxon>Gossypium</taxon>
    </lineage>
</organism>